<evidence type="ECO:0000313" key="7">
    <source>
        <dbReference type="Proteomes" id="UP001610335"/>
    </source>
</evidence>
<keyword evidence="1" id="KW-0596">Phosphopantetheine</keyword>
<dbReference type="Gene3D" id="1.10.1200.10">
    <property type="entry name" value="ACP-like"/>
    <property type="match status" value="1"/>
</dbReference>
<dbReference type="InterPro" id="IPR050091">
    <property type="entry name" value="PKS_NRPS_Biosynth_Enz"/>
</dbReference>
<dbReference type="SMART" id="SM01294">
    <property type="entry name" value="PKS_PP_betabranch"/>
    <property type="match status" value="1"/>
</dbReference>
<feature type="domain" description="Carrier" evidence="5">
    <location>
        <begin position="55"/>
        <end position="130"/>
    </location>
</feature>
<reference evidence="6 7" key="1">
    <citation type="submission" date="2024-07" db="EMBL/GenBank/DDBJ databases">
        <title>Section-level genome sequencing and comparative genomics of Aspergillus sections Usti and Cavernicolus.</title>
        <authorList>
            <consortium name="Lawrence Berkeley National Laboratory"/>
            <person name="Nybo J.L."/>
            <person name="Vesth T.C."/>
            <person name="Theobald S."/>
            <person name="Frisvad J.C."/>
            <person name="Larsen T.O."/>
            <person name="Kjaerboelling I."/>
            <person name="Rothschild-Mancinelli K."/>
            <person name="Lyhne E.K."/>
            <person name="Kogle M.E."/>
            <person name="Barry K."/>
            <person name="Clum A."/>
            <person name="Na H."/>
            <person name="Ledsgaard L."/>
            <person name="Lin J."/>
            <person name="Lipzen A."/>
            <person name="Kuo A."/>
            <person name="Riley R."/>
            <person name="Mondo S."/>
            <person name="LaButti K."/>
            <person name="Haridas S."/>
            <person name="Pangalinan J."/>
            <person name="Salamov A.A."/>
            <person name="Simmons B.A."/>
            <person name="Magnuson J.K."/>
            <person name="Chen J."/>
            <person name="Drula E."/>
            <person name="Henrissat B."/>
            <person name="Wiebenga A."/>
            <person name="Lubbers R.J."/>
            <person name="Gomes A.C."/>
            <person name="Makela M.R."/>
            <person name="Stajich J."/>
            <person name="Grigoriev I.V."/>
            <person name="Mortensen U.H."/>
            <person name="De vries R.P."/>
            <person name="Baker S.E."/>
            <person name="Andersen M.R."/>
        </authorList>
    </citation>
    <scope>NUCLEOTIDE SEQUENCE [LARGE SCALE GENOMIC DNA]</scope>
    <source>
        <strain evidence="6 7">CBS 600.67</strain>
    </source>
</reference>
<feature type="compositionally biased region" description="Low complexity" evidence="4">
    <location>
        <begin position="25"/>
        <end position="41"/>
    </location>
</feature>
<name>A0ABR4HQ25_9EURO</name>
<protein>
    <recommendedName>
        <fullName evidence="5">Carrier domain-containing protein</fullName>
    </recommendedName>
</protein>
<evidence type="ECO:0000256" key="1">
    <source>
        <dbReference type="ARBA" id="ARBA00022450"/>
    </source>
</evidence>
<dbReference type="PROSITE" id="PS00012">
    <property type="entry name" value="PHOSPHOPANTETHEINE"/>
    <property type="match status" value="1"/>
</dbReference>
<evidence type="ECO:0000313" key="6">
    <source>
        <dbReference type="EMBL" id="KAL2817470.1"/>
    </source>
</evidence>
<keyword evidence="2" id="KW-0597">Phosphoprotein</keyword>
<dbReference type="InterPro" id="IPR006162">
    <property type="entry name" value="Ppantetheine_attach_site"/>
</dbReference>
<evidence type="ECO:0000256" key="3">
    <source>
        <dbReference type="ARBA" id="ARBA00023268"/>
    </source>
</evidence>
<organism evidence="6 7">
    <name type="scientific">Aspergillus cavernicola</name>
    <dbReference type="NCBI Taxonomy" id="176166"/>
    <lineage>
        <taxon>Eukaryota</taxon>
        <taxon>Fungi</taxon>
        <taxon>Dikarya</taxon>
        <taxon>Ascomycota</taxon>
        <taxon>Pezizomycotina</taxon>
        <taxon>Eurotiomycetes</taxon>
        <taxon>Eurotiomycetidae</taxon>
        <taxon>Eurotiales</taxon>
        <taxon>Aspergillaceae</taxon>
        <taxon>Aspergillus</taxon>
        <taxon>Aspergillus subgen. Nidulantes</taxon>
    </lineage>
</organism>
<dbReference type="PANTHER" id="PTHR43775:SF22">
    <property type="entry name" value="SYNTHASE, PUTATIVE (JCVI)-RELATED"/>
    <property type="match status" value="1"/>
</dbReference>
<feature type="region of interest" description="Disordered" evidence="4">
    <location>
        <begin position="1"/>
        <end position="49"/>
    </location>
</feature>
<dbReference type="InterPro" id="IPR036736">
    <property type="entry name" value="ACP-like_sf"/>
</dbReference>
<dbReference type="EMBL" id="JBFXLS010000091">
    <property type="protein sequence ID" value="KAL2817470.1"/>
    <property type="molecule type" value="Genomic_DNA"/>
</dbReference>
<keyword evidence="3" id="KW-0511">Multifunctional enzyme</keyword>
<dbReference type="SMART" id="SM00823">
    <property type="entry name" value="PKS_PP"/>
    <property type="match status" value="1"/>
</dbReference>
<evidence type="ECO:0000259" key="5">
    <source>
        <dbReference type="PROSITE" id="PS50075"/>
    </source>
</evidence>
<dbReference type="PANTHER" id="PTHR43775">
    <property type="entry name" value="FATTY ACID SYNTHASE"/>
    <property type="match status" value="1"/>
</dbReference>
<dbReference type="InterPro" id="IPR009081">
    <property type="entry name" value="PP-bd_ACP"/>
</dbReference>
<dbReference type="Proteomes" id="UP001610335">
    <property type="component" value="Unassembled WGS sequence"/>
</dbReference>
<comment type="caution">
    <text evidence="6">The sequence shown here is derived from an EMBL/GenBank/DDBJ whole genome shotgun (WGS) entry which is preliminary data.</text>
</comment>
<dbReference type="Pfam" id="PF00550">
    <property type="entry name" value="PP-binding"/>
    <property type="match status" value="1"/>
</dbReference>
<sequence>MRVTTPLSCAHSRSRQMSSSPPLPSSSAASSSSSSASSSSSDNKAIPTSGPELKAYLDRVIRGCVAAVLHLLSADEVDAKAALADLGVDSVMTVTLRQKLQQALLVKVPPTLTRSHPAVGHLVGWFVEKVGGDKSDA</sequence>
<evidence type="ECO:0000256" key="2">
    <source>
        <dbReference type="ARBA" id="ARBA00022553"/>
    </source>
</evidence>
<evidence type="ECO:0000256" key="4">
    <source>
        <dbReference type="SAM" id="MobiDB-lite"/>
    </source>
</evidence>
<keyword evidence="7" id="KW-1185">Reference proteome</keyword>
<dbReference type="PROSITE" id="PS50075">
    <property type="entry name" value="CARRIER"/>
    <property type="match status" value="1"/>
</dbReference>
<gene>
    <name evidence="6" type="ORF">BDW59DRAFT_165880</name>
</gene>
<dbReference type="SUPFAM" id="SSF47336">
    <property type="entry name" value="ACP-like"/>
    <property type="match status" value="1"/>
</dbReference>
<accession>A0ABR4HQ25</accession>
<dbReference type="InterPro" id="IPR020806">
    <property type="entry name" value="PKS_PP-bd"/>
</dbReference>
<proteinExistence type="predicted"/>